<evidence type="ECO:0000256" key="4">
    <source>
        <dbReference type="ARBA" id="ARBA00022692"/>
    </source>
</evidence>
<reference evidence="8" key="1">
    <citation type="submission" date="2020-10" db="EMBL/GenBank/DDBJ databases">
        <authorList>
            <person name="Gilroy R."/>
        </authorList>
    </citation>
    <scope>NUCLEOTIDE SEQUENCE</scope>
    <source>
        <strain evidence="8">ChiSxjej2B14-6234</strain>
    </source>
</reference>
<comment type="similarity">
    <text evidence="2">Belongs to the chromate ion transporter (CHR) (TC 2.A.51) family.</text>
</comment>
<dbReference type="PANTHER" id="PTHR43663">
    <property type="entry name" value="CHROMATE TRANSPORT PROTEIN-RELATED"/>
    <property type="match status" value="1"/>
</dbReference>
<feature type="transmembrane region" description="Helical" evidence="7">
    <location>
        <begin position="178"/>
        <end position="197"/>
    </location>
</feature>
<evidence type="ECO:0000256" key="3">
    <source>
        <dbReference type="ARBA" id="ARBA00022475"/>
    </source>
</evidence>
<evidence type="ECO:0000256" key="1">
    <source>
        <dbReference type="ARBA" id="ARBA00004651"/>
    </source>
</evidence>
<comment type="caution">
    <text evidence="8">The sequence shown here is derived from an EMBL/GenBank/DDBJ whole genome shotgun (WGS) entry which is preliminary data.</text>
</comment>
<feature type="transmembrane region" description="Helical" evidence="7">
    <location>
        <begin position="152"/>
        <end position="171"/>
    </location>
</feature>
<dbReference type="InterPro" id="IPR003370">
    <property type="entry name" value="Chromate_transpt"/>
</dbReference>
<keyword evidence="5 7" id="KW-1133">Transmembrane helix</keyword>
<evidence type="ECO:0000256" key="2">
    <source>
        <dbReference type="ARBA" id="ARBA00005262"/>
    </source>
</evidence>
<dbReference type="GO" id="GO:0015109">
    <property type="term" value="F:chromate transmembrane transporter activity"/>
    <property type="evidence" value="ECO:0007669"/>
    <property type="project" value="InterPro"/>
</dbReference>
<evidence type="ECO:0000256" key="5">
    <source>
        <dbReference type="ARBA" id="ARBA00022989"/>
    </source>
</evidence>
<dbReference type="EMBL" id="DVFJ01000026">
    <property type="protein sequence ID" value="HIQ71961.1"/>
    <property type="molecule type" value="Genomic_DNA"/>
</dbReference>
<accession>A0A9D1CQJ7</accession>
<sequence length="198" mass="20703">MTTILLLCWEFFKTGLFAVGGGLATLPFLTQIQARYGWFSADMLANMIAISESTPGPIGINMATYVGYTTCATIGGVSLGILGALLATFFLVLPSVVVILVIARFLKAYQQNRLVQGAFACLRPAVAGLIGAAGFSVLKIALLSGAPLADGLFAALNLPALALFAVLLVLLNVKRVKNLHPILFIAAGAVAGVLLRMH</sequence>
<gene>
    <name evidence="8" type="ORF">IAB73_07135</name>
</gene>
<evidence type="ECO:0000313" key="9">
    <source>
        <dbReference type="Proteomes" id="UP000886887"/>
    </source>
</evidence>
<protein>
    <submittedName>
        <fullName evidence="8">Chromate transporter</fullName>
    </submittedName>
</protein>
<keyword evidence="3" id="KW-1003">Cell membrane</keyword>
<dbReference type="AlphaFoldDB" id="A0A9D1CQJ7"/>
<keyword evidence="4 7" id="KW-0812">Transmembrane</keyword>
<reference evidence="8" key="2">
    <citation type="journal article" date="2021" name="PeerJ">
        <title>Extensive microbial diversity within the chicken gut microbiome revealed by metagenomics and culture.</title>
        <authorList>
            <person name="Gilroy R."/>
            <person name="Ravi A."/>
            <person name="Getino M."/>
            <person name="Pursley I."/>
            <person name="Horton D.L."/>
            <person name="Alikhan N.F."/>
            <person name="Baker D."/>
            <person name="Gharbi K."/>
            <person name="Hall N."/>
            <person name="Watson M."/>
            <person name="Adriaenssens E.M."/>
            <person name="Foster-Nyarko E."/>
            <person name="Jarju S."/>
            <person name="Secka A."/>
            <person name="Antonio M."/>
            <person name="Oren A."/>
            <person name="Chaudhuri R.R."/>
            <person name="La Ragione R."/>
            <person name="Hildebrand F."/>
            <person name="Pallen M.J."/>
        </authorList>
    </citation>
    <scope>NUCLEOTIDE SEQUENCE</scope>
    <source>
        <strain evidence="8">ChiSxjej2B14-6234</strain>
    </source>
</reference>
<proteinExistence type="inferred from homology"/>
<organism evidence="8 9">
    <name type="scientific">Candidatus Onthenecus intestinigallinarum</name>
    <dbReference type="NCBI Taxonomy" id="2840875"/>
    <lineage>
        <taxon>Bacteria</taxon>
        <taxon>Bacillati</taxon>
        <taxon>Bacillota</taxon>
        <taxon>Clostridia</taxon>
        <taxon>Eubacteriales</taxon>
        <taxon>Candidatus Onthenecus</taxon>
    </lineage>
</organism>
<name>A0A9D1CQJ7_9FIRM</name>
<keyword evidence="6 7" id="KW-0472">Membrane</keyword>
<dbReference type="Pfam" id="PF02417">
    <property type="entry name" value="Chromate_transp"/>
    <property type="match status" value="1"/>
</dbReference>
<dbReference type="PANTHER" id="PTHR43663:SF1">
    <property type="entry name" value="CHROMATE TRANSPORTER"/>
    <property type="match status" value="1"/>
</dbReference>
<comment type="subcellular location">
    <subcellularLocation>
        <location evidence="1">Cell membrane</location>
        <topology evidence="1">Multi-pass membrane protein</topology>
    </subcellularLocation>
</comment>
<feature type="transmembrane region" description="Helical" evidence="7">
    <location>
        <begin position="81"/>
        <end position="106"/>
    </location>
</feature>
<dbReference type="GO" id="GO:0005886">
    <property type="term" value="C:plasma membrane"/>
    <property type="evidence" value="ECO:0007669"/>
    <property type="project" value="UniProtKB-SubCell"/>
</dbReference>
<evidence type="ECO:0000313" key="8">
    <source>
        <dbReference type="EMBL" id="HIQ71961.1"/>
    </source>
</evidence>
<dbReference type="InterPro" id="IPR052518">
    <property type="entry name" value="CHR_Transporter"/>
</dbReference>
<evidence type="ECO:0000256" key="7">
    <source>
        <dbReference type="SAM" id="Phobius"/>
    </source>
</evidence>
<feature type="transmembrane region" description="Helical" evidence="7">
    <location>
        <begin position="126"/>
        <end position="146"/>
    </location>
</feature>
<dbReference type="Proteomes" id="UP000886887">
    <property type="component" value="Unassembled WGS sequence"/>
</dbReference>
<evidence type="ECO:0000256" key="6">
    <source>
        <dbReference type="ARBA" id="ARBA00023136"/>
    </source>
</evidence>